<accession>A0ABP0A7D4</accession>
<feature type="chain" id="PRO_5045155452" evidence="1">
    <location>
        <begin position="22"/>
        <end position="111"/>
    </location>
</feature>
<evidence type="ECO:0000256" key="1">
    <source>
        <dbReference type="SAM" id="SignalP"/>
    </source>
</evidence>
<name>A0ABP0A7D4_PIPNA</name>
<organism evidence="2 3">
    <name type="scientific">Pipistrellus nathusii</name>
    <name type="common">Nathusius' pipistrelle</name>
    <dbReference type="NCBI Taxonomy" id="59473"/>
    <lineage>
        <taxon>Eukaryota</taxon>
        <taxon>Metazoa</taxon>
        <taxon>Chordata</taxon>
        <taxon>Craniata</taxon>
        <taxon>Vertebrata</taxon>
        <taxon>Euteleostomi</taxon>
        <taxon>Mammalia</taxon>
        <taxon>Eutheria</taxon>
        <taxon>Laurasiatheria</taxon>
        <taxon>Chiroptera</taxon>
        <taxon>Yangochiroptera</taxon>
        <taxon>Vespertilionidae</taxon>
        <taxon>Pipistrellus</taxon>
    </lineage>
</organism>
<evidence type="ECO:0000313" key="2">
    <source>
        <dbReference type="EMBL" id="CAK6446431.1"/>
    </source>
</evidence>
<feature type="signal peptide" evidence="1">
    <location>
        <begin position="1"/>
        <end position="21"/>
    </location>
</feature>
<evidence type="ECO:0000313" key="3">
    <source>
        <dbReference type="Proteomes" id="UP001314169"/>
    </source>
</evidence>
<proteinExistence type="predicted"/>
<reference evidence="2" key="1">
    <citation type="submission" date="2023-12" db="EMBL/GenBank/DDBJ databases">
        <authorList>
            <person name="Brown T."/>
        </authorList>
    </citation>
    <scope>NUCLEOTIDE SEQUENCE</scope>
</reference>
<keyword evidence="3" id="KW-1185">Reference proteome</keyword>
<protein>
    <submittedName>
        <fullName evidence="2">Uncharacterized protein</fullName>
    </submittedName>
</protein>
<gene>
    <name evidence="2" type="ORF">MPIPNATIZW_LOCUS14737</name>
</gene>
<dbReference type="Proteomes" id="UP001314169">
    <property type="component" value="Chromosome 5"/>
</dbReference>
<sequence>MCVPLAVLSVGSCVLKAWVYGDLLATVDLGNSFECMALKDTLFGGFVFKHKAVYIHYFLDIRNKASDVKRFDEFLKLLHLADHWPFQRTLGQLPIFSPAHSSFRGKSVSPN</sequence>
<dbReference type="EMBL" id="OY882862">
    <property type="protein sequence ID" value="CAK6446431.1"/>
    <property type="molecule type" value="Genomic_DNA"/>
</dbReference>
<keyword evidence="1" id="KW-0732">Signal</keyword>